<dbReference type="Pfam" id="PF06114">
    <property type="entry name" value="Peptidase_M78"/>
    <property type="match status" value="1"/>
</dbReference>
<dbReference type="GO" id="GO:0003677">
    <property type="term" value="F:DNA binding"/>
    <property type="evidence" value="ECO:0007669"/>
    <property type="project" value="UniProtKB-KW"/>
</dbReference>
<evidence type="ECO:0000313" key="5">
    <source>
        <dbReference type="Proteomes" id="UP000294850"/>
    </source>
</evidence>
<dbReference type="SUPFAM" id="SSF47413">
    <property type="entry name" value="lambda repressor-like DNA-binding domains"/>
    <property type="match status" value="1"/>
</dbReference>
<dbReference type="Gene3D" id="1.10.260.40">
    <property type="entry name" value="lambda repressor-like DNA-binding domains"/>
    <property type="match status" value="1"/>
</dbReference>
<accession>A0A4R5E244</accession>
<keyword evidence="5" id="KW-1185">Reference proteome</keyword>
<evidence type="ECO:0000256" key="1">
    <source>
        <dbReference type="ARBA" id="ARBA00007227"/>
    </source>
</evidence>
<evidence type="ECO:0000313" key="4">
    <source>
        <dbReference type="EMBL" id="TDE18063.1"/>
    </source>
</evidence>
<evidence type="ECO:0000259" key="3">
    <source>
        <dbReference type="SMART" id="SM00530"/>
    </source>
</evidence>
<evidence type="ECO:0000256" key="2">
    <source>
        <dbReference type="ARBA" id="ARBA00023125"/>
    </source>
</evidence>
<dbReference type="CDD" id="cd00093">
    <property type="entry name" value="HTH_XRE"/>
    <property type="match status" value="1"/>
</dbReference>
<dbReference type="InterPro" id="IPR013430">
    <property type="entry name" value="Toxin_antidote_HigA"/>
</dbReference>
<dbReference type="NCBIfam" id="TIGR02607">
    <property type="entry name" value="antidote_HigA"/>
    <property type="match status" value="1"/>
</dbReference>
<dbReference type="AlphaFoldDB" id="A0A4R5E244"/>
<dbReference type="Proteomes" id="UP000294850">
    <property type="component" value="Unassembled WGS sequence"/>
</dbReference>
<dbReference type="SMART" id="SM00530">
    <property type="entry name" value="HTH_XRE"/>
    <property type="match status" value="1"/>
</dbReference>
<dbReference type="InterPro" id="IPR001387">
    <property type="entry name" value="Cro/C1-type_HTH"/>
</dbReference>
<name>A0A4R5E244_9BACT</name>
<feature type="domain" description="HTH cro/C1-type" evidence="3">
    <location>
        <begin position="16"/>
        <end position="71"/>
    </location>
</feature>
<dbReference type="InterPro" id="IPR010359">
    <property type="entry name" value="IrrE_HExxH"/>
</dbReference>
<protein>
    <submittedName>
        <fullName evidence="4">Addiction module antidote protein, HigA family</fullName>
    </submittedName>
</protein>
<dbReference type="InterPro" id="IPR010982">
    <property type="entry name" value="Lambda_DNA-bd_dom_sf"/>
</dbReference>
<comment type="similarity">
    <text evidence="1">Belongs to the short-chain fatty acyl-CoA assimilation regulator (ScfR) family.</text>
</comment>
<reference evidence="4 5" key="1">
    <citation type="submission" date="2019-03" db="EMBL/GenBank/DDBJ databases">
        <title>Dyadobacter AR-3-6 sp. nov., isolated from arctic soil.</title>
        <authorList>
            <person name="Chaudhary D.K."/>
        </authorList>
    </citation>
    <scope>NUCLEOTIDE SEQUENCE [LARGE SCALE GENOMIC DNA]</scope>
    <source>
        <strain evidence="4 5">AR-3-6</strain>
    </source>
</reference>
<dbReference type="RefSeq" id="WP_131955610.1">
    <property type="nucleotide sequence ID" value="NZ_SMFL01000001.1"/>
</dbReference>
<gene>
    <name evidence="4" type="primary">higA</name>
    <name evidence="4" type="ORF">E0F88_00480</name>
</gene>
<dbReference type="Gene3D" id="1.10.10.2910">
    <property type="match status" value="1"/>
</dbReference>
<comment type="caution">
    <text evidence="4">The sequence shown here is derived from an EMBL/GenBank/DDBJ whole genome shotgun (WGS) entry which is preliminary data.</text>
</comment>
<dbReference type="OrthoDB" id="9796786at2"/>
<sequence length="360" mass="41577">MENRYFPQSAPHPGETLKEKLEEMEMGPKEFALRTGKPEKTITAVLKGESSITPDMAVQFENVTRIPAHFWLNHQRGFDEYVARAKQQTVIAEAIDWARSFPIAAMCQQRWLPQMASIEEKTSAMLAFFGFASHAAWEDYYFKQQLKVAFRISLANTNEPYAISAWLRKGELQASELQAEEYVDKSFKEALPEIKKIMSSHPDNFFSNLQNICLRAGVKVVHTPCLPKAPIVGSTRWINDTPLIQLSGRYKRNDSFWFTFFHEAGHIILHGKKDIFLEKVEYSEKDKEKEKEADEFAVKWTLTEAQEQEILAAAPLRQKDIRDFADKFVTHPAIIIGRLQHKKLIPYSLGREYFEPVIFE</sequence>
<dbReference type="PANTHER" id="PTHR36924:SF1">
    <property type="entry name" value="ANTITOXIN HIGA-1"/>
    <property type="match status" value="1"/>
</dbReference>
<proteinExistence type="inferred from homology"/>
<keyword evidence="2" id="KW-0238">DNA-binding</keyword>
<organism evidence="4 5">
    <name type="scientific">Dyadobacter psychrotolerans</name>
    <dbReference type="NCBI Taxonomy" id="2541721"/>
    <lineage>
        <taxon>Bacteria</taxon>
        <taxon>Pseudomonadati</taxon>
        <taxon>Bacteroidota</taxon>
        <taxon>Cytophagia</taxon>
        <taxon>Cytophagales</taxon>
        <taxon>Spirosomataceae</taxon>
        <taxon>Dyadobacter</taxon>
    </lineage>
</organism>
<dbReference type="PANTHER" id="PTHR36924">
    <property type="entry name" value="ANTITOXIN HIGA-1"/>
    <property type="match status" value="1"/>
</dbReference>
<dbReference type="EMBL" id="SMFL01000001">
    <property type="protein sequence ID" value="TDE18063.1"/>
    <property type="molecule type" value="Genomic_DNA"/>
</dbReference>